<reference evidence="3" key="1">
    <citation type="journal article" date="2019" name="Int. J. Syst. Evol. Microbiol.">
        <title>The Global Catalogue of Microorganisms (GCM) 10K type strain sequencing project: providing services to taxonomists for standard genome sequencing and annotation.</title>
        <authorList>
            <consortium name="The Broad Institute Genomics Platform"/>
            <consortium name="The Broad Institute Genome Sequencing Center for Infectious Disease"/>
            <person name="Wu L."/>
            <person name="Ma J."/>
        </authorList>
    </citation>
    <scope>NUCLEOTIDE SEQUENCE [LARGE SCALE GENOMIC DNA]</scope>
    <source>
        <strain evidence="3">JCM 13595</strain>
    </source>
</reference>
<dbReference type="PANTHER" id="PTHR33567">
    <property type="entry name" value="CHROMATE ION TRANSPORTER (EUROFUNG)"/>
    <property type="match status" value="1"/>
</dbReference>
<accession>A0ABP5G6X3</accession>
<protein>
    <submittedName>
        <fullName evidence="2">Uncharacterized protein</fullName>
    </submittedName>
</protein>
<feature type="transmembrane region" description="Helical" evidence="1">
    <location>
        <begin position="105"/>
        <end position="125"/>
    </location>
</feature>
<keyword evidence="1" id="KW-0812">Transmembrane</keyword>
<dbReference type="EMBL" id="BAAAMN010000040">
    <property type="protein sequence ID" value="GAA2038684.1"/>
    <property type="molecule type" value="Genomic_DNA"/>
</dbReference>
<dbReference type="Proteomes" id="UP001501461">
    <property type="component" value="Unassembled WGS sequence"/>
</dbReference>
<organism evidence="2 3">
    <name type="scientific">Yaniella flava</name>
    <dbReference type="NCBI Taxonomy" id="287930"/>
    <lineage>
        <taxon>Bacteria</taxon>
        <taxon>Bacillati</taxon>
        <taxon>Actinomycetota</taxon>
        <taxon>Actinomycetes</taxon>
        <taxon>Micrococcales</taxon>
        <taxon>Micrococcaceae</taxon>
        <taxon>Yaniella</taxon>
    </lineage>
</organism>
<proteinExistence type="predicted"/>
<gene>
    <name evidence="2" type="ORF">GCM10009720_18900</name>
</gene>
<keyword evidence="1" id="KW-1133">Transmembrane helix</keyword>
<feature type="transmembrane region" description="Helical" evidence="1">
    <location>
        <begin position="47"/>
        <end position="64"/>
    </location>
</feature>
<evidence type="ECO:0000313" key="3">
    <source>
        <dbReference type="Proteomes" id="UP001501461"/>
    </source>
</evidence>
<keyword evidence="1" id="KW-0472">Membrane</keyword>
<keyword evidence="3" id="KW-1185">Reference proteome</keyword>
<dbReference type="PANTHER" id="PTHR33567:SF3">
    <property type="entry name" value="CHROMATE ION TRANSPORTER (EUROFUNG)"/>
    <property type="match status" value="1"/>
</dbReference>
<evidence type="ECO:0000313" key="2">
    <source>
        <dbReference type="EMBL" id="GAA2038684.1"/>
    </source>
</evidence>
<comment type="caution">
    <text evidence="2">The sequence shown here is derived from an EMBL/GenBank/DDBJ whole genome shotgun (WGS) entry which is preliminary data.</text>
</comment>
<feature type="transmembrane region" description="Helical" evidence="1">
    <location>
        <begin position="70"/>
        <end position="93"/>
    </location>
</feature>
<name>A0ABP5G6X3_9MICC</name>
<sequence>MLVLFAIGAVNLDGPVEQGLVICLKAVAVAVVAHAVWGMAKVLTPDLRRFLIGIAAVALVLLLLGNLGQLIAIGFGVIAGIVWCCKLMGAQAAPLKVAISKRVGVMRAGLFAALLIGLPVLTVVIENPWVSLTDAIYRAGALVFDGGHVASPILQAEPAVLEWSAKISSLRGTGPHTRYPGHWNVCQ</sequence>
<feature type="transmembrane region" description="Helical" evidence="1">
    <location>
        <begin position="19"/>
        <end position="40"/>
    </location>
</feature>
<evidence type="ECO:0000256" key="1">
    <source>
        <dbReference type="SAM" id="Phobius"/>
    </source>
</evidence>